<accession>A0A9P7USX2</accession>
<gene>
    <name evidence="1" type="ORF">E1B28_006928</name>
</gene>
<keyword evidence="2" id="KW-1185">Reference proteome</keyword>
<dbReference type="GeneID" id="66076004"/>
<reference evidence="1" key="1">
    <citation type="journal article" date="2021" name="Genome Biol. Evol.">
        <title>The assembled and annotated genome of the fairy-ring fungus Marasmius oreades.</title>
        <authorList>
            <person name="Hiltunen M."/>
            <person name="Ament-Velasquez S.L."/>
            <person name="Johannesson H."/>
        </authorList>
    </citation>
    <scope>NUCLEOTIDE SEQUENCE</scope>
    <source>
        <strain evidence="1">03SP1</strain>
    </source>
</reference>
<dbReference type="RefSeq" id="XP_043009712.1">
    <property type="nucleotide sequence ID" value="XM_043151632.1"/>
</dbReference>
<comment type="caution">
    <text evidence="1">The sequence shown here is derived from an EMBL/GenBank/DDBJ whole genome shotgun (WGS) entry which is preliminary data.</text>
</comment>
<name>A0A9P7USX2_9AGAR</name>
<protein>
    <submittedName>
        <fullName evidence="1">Uncharacterized protein</fullName>
    </submittedName>
</protein>
<sequence>MLTSVDPLTTNVKAVIYGAAVSMQAFIDSKVNLNVVPGADISRDAELLSIEDLTVNLTGVVEANPYSASPPNFVGPSSFKTY</sequence>
<organism evidence="1 2">
    <name type="scientific">Marasmius oreades</name>
    <name type="common">fairy-ring Marasmius</name>
    <dbReference type="NCBI Taxonomy" id="181124"/>
    <lineage>
        <taxon>Eukaryota</taxon>
        <taxon>Fungi</taxon>
        <taxon>Dikarya</taxon>
        <taxon>Basidiomycota</taxon>
        <taxon>Agaricomycotina</taxon>
        <taxon>Agaricomycetes</taxon>
        <taxon>Agaricomycetidae</taxon>
        <taxon>Agaricales</taxon>
        <taxon>Marasmiineae</taxon>
        <taxon>Marasmiaceae</taxon>
        <taxon>Marasmius</taxon>
    </lineage>
</organism>
<proteinExistence type="predicted"/>
<dbReference type="EMBL" id="CM032184">
    <property type="protein sequence ID" value="KAG7093242.1"/>
    <property type="molecule type" value="Genomic_DNA"/>
</dbReference>
<dbReference type="Proteomes" id="UP001049176">
    <property type="component" value="Chromosome 4"/>
</dbReference>
<evidence type="ECO:0000313" key="2">
    <source>
        <dbReference type="Proteomes" id="UP001049176"/>
    </source>
</evidence>
<evidence type="ECO:0000313" key="1">
    <source>
        <dbReference type="EMBL" id="KAG7093242.1"/>
    </source>
</evidence>
<dbReference type="AlphaFoldDB" id="A0A9P7USX2"/>
<dbReference type="KEGG" id="more:E1B28_006928"/>